<keyword evidence="3" id="KW-1185">Reference proteome</keyword>
<reference evidence="2" key="1">
    <citation type="submission" date="2009-08" db="EMBL/GenBank/DDBJ databases">
        <title>Annotation of Salpingoeca rosetta.</title>
        <authorList>
            <consortium name="The Broad Institute Genome Sequencing Platform"/>
            <person name="Russ C."/>
            <person name="Cuomo C."/>
            <person name="Burger G."/>
            <person name="Gray M.W."/>
            <person name="Holland P.W.H."/>
            <person name="King N."/>
            <person name="Lang F.B.F."/>
            <person name="Roger A.J."/>
            <person name="Ruiz-Trillo I."/>
            <person name="Young S.K."/>
            <person name="Zeng Q."/>
            <person name="Gargeya S."/>
            <person name="Alvarado L."/>
            <person name="Berlin A."/>
            <person name="Chapman S.B."/>
            <person name="Chen Z."/>
            <person name="Freedman E."/>
            <person name="Gellesch M."/>
            <person name="Goldberg J."/>
            <person name="Griggs A."/>
            <person name="Gujja S."/>
            <person name="Heilman E."/>
            <person name="Heiman D."/>
            <person name="Howarth C."/>
            <person name="Mehta T."/>
            <person name="Neiman D."/>
            <person name="Pearson M."/>
            <person name="Roberts A."/>
            <person name="Saif S."/>
            <person name="Shea T."/>
            <person name="Shenoy N."/>
            <person name="Sisk P."/>
            <person name="Stolte C."/>
            <person name="Sykes S."/>
            <person name="White J."/>
            <person name="Yandava C."/>
            <person name="Haas B."/>
            <person name="Nusbaum C."/>
            <person name="Birren B."/>
        </authorList>
    </citation>
    <scope>NUCLEOTIDE SEQUENCE [LARGE SCALE GENOMIC DNA]</scope>
    <source>
        <strain evidence="2">ATCC 50818</strain>
    </source>
</reference>
<accession>F2UH12</accession>
<feature type="compositionally biased region" description="Low complexity" evidence="1">
    <location>
        <begin position="200"/>
        <end position="212"/>
    </location>
</feature>
<feature type="region of interest" description="Disordered" evidence="1">
    <location>
        <begin position="1"/>
        <end position="233"/>
    </location>
</feature>
<feature type="compositionally biased region" description="Basic and acidic residues" evidence="1">
    <location>
        <begin position="64"/>
        <end position="100"/>
    </location>
</feature>
<proteinExistence type="predicted"/>
<gene>
    <name evidence="2" type="ORF">PTSG_07530</name>
</gene>
<dbReference type="RefSeq" id="XP_004991326.1">
    <property type="nucleotide sequence ID" value="XM_004991269.1"/>
</dbReference>
<feature type="compositionally biased region" description="Basic and acidic residues" evidence="1">
    <location>
        <begin position="143"/>
        <end position="155"/>
    </location>
</feature>
<name>F2UH12_SALR5</name>
<protein>
    <submittedName>
        <fullName evidence="2">Uncharacterized protein</fullName>
    </submittedName>
</protein>
<dbReference type="KEGG" id="sre:PTSG_07530"/>
<organism evidence="3">
    <name type="scientific">Salpingoeca rosetta (strain ATCC 50818 / BSB-021)</name>
    <dbReference type="NCBI Taxonomy" id="946362"/>
    <lineage>
        <taxon>Eukaryota</taxon>
        <taxon>Choanoflagellata</taxon>
        <taxon>Craspedida</taxon>
        <taxon>Salpingoecidae</taxon>
        <taxon>Salpingoeca</taxon>
    </lineage>
</organism>
<dbReference type="EMBL" id="GL832974">
    <property type="protein sequence ID" value="EGD76411.1"/>
    <property type="molecule type" value="Genomic_DNA"/>
</dbReference>
<feature type="compositionally biased region" description="Basic and acidic residues" evidence="1">
    <location>
        <begin position="163"/>
        <end position="198"/>
    </location>
</feature>
<evidence type="ECO:0000313" key="3">
    <source>
        <dbReference type="Proteomes" id="UP000007799"/>
    </source>
</evidence>
<evidence type="ECO:0000256" key="1">
    <source>
        <dbReference type="SAM" id="MobiDB-lite"/>
    </source>
</evidence>
<dbReference type="GeneID" id="16071887"/>
<dbReference type="Proteomes" id="UP000007799">
    <property type="component" value="Unassembled WGS sequence"/>
</dbReference>
<dbReference type="AlphaFoldDB" id="F2UH12"/>
<evidence type="ECO:0000313" key="2">
    <source>
        <dbReference type="EMBL" id="EGD76411.1"/>
    </source>
</evidence>
<feature type="compositionally biased region" description="Basic and acidic residues" evidence="1">
    <location>
        <begin position="1"/>
        <end position="10"/>
    </location>
</feature>
<dbReference type="InParanoid" id="F2UH12"/>
<sequence>MSESTEDHSVRGLARALGGSIRFGPRPAQHQQKKKTEEHSPLEVDDDDDDATHSSSDQEPPAAAEHDEQQQHPHHHGSTEETSETRRVLAADSVETRAEEEAGGDDADSAVDKELVISSDTLPERHSIKKPAQSKGSLGDINIARELKINQRLAEKNMGPKKATTEFRLKHDKVCHSVRRKPESELDAKLSQRAKQYDESSPSSSSSSPSSSAQQNESELSSAFLKFKRNVQT</sequence>